<dbReference type="Gene3D" id="3.40.50.980">
    <property type="match status" value="3"/>
</dbReference>
<feature type="region of interest" description="Disordered" evidence="1">
    <location>
        <begin position="171"/>
        <end position="219"/>
    </location>
</feature>
<feature type="domain" description="AMP-binding enzyme C-terminal" evidence="3">
    <location>
        <begin position="521"/>
        <end position="597"/>
    </location>
</feature>
<sequence>MRSVAEVRAAITAPGLPFEMDEIDVRGVRTRVWKHAPPTLRAVLEQSAGYGDAPFLVYEGERVSFAEHFAQAAAFARALVERYGIVKGDRVAIAMRNYPEWPVAFFGAAVAGAVAVPLNAWWSAAELEYGLRDSGARVLVADAERAERLAAALPGLGIPVIVVRGEPAGANAAPPGAGGGAAGAGTEAARTGGAGSGPADAGRGAADARPGKGKAGPAGVDAYEDVLGDVRAGGEPVLPDVPLEPDDDATIFYTSGTTGRAKGALGTHRNITTNPVSLAYGLVSADVRAGGDPERAAAAARRVTLLSVPFFHATGCHSALVSSALQGGTIVLMRKWDAERALELIQRERVTSFGGVPSMAWQALTHPRFAEYDTSSLTGVSYGGAPAPPRLLGTITERLPERVAGNGYGLTETSSVTTYNAGVNYLERPDSVGPPVAVCDVRVVGPDGGELPAGEVGELLIKGPNVIKGYWNNPEATARAFRDGWFRSGDLARVDADGFVYIVDRAKDMLIRGGENVYCAEVEAALYEHPDVLDCAVIGVPHEVLGEEVGAVVRLRPGAAAGPDGLRAFLAERIAAFKVPAHLWFRDEELPRNPSGKLLKTRLRTELLT</sequence>
<reference evidence="5" key="1">
    <citation type="journal article" date="2019" name="Int. J. Syst. Evol. Microbiol.">
        <title>The Global Catalogue of Microorganisms (GCM) 10K type strain sequencing project: providing services to taxonomists for standard genome sequencing and annotation.</title>
        <authorList>
            <consortium name="The Broad Institute Genomics Platform"/>
            <consortium name="The Broad Institute Genome Sequencing Center for Infectious Disease"/>
            <person name="Wu L."/>
            <person name="Ma J."/>
        </authorList>
    </citation>
    <scope>NUCLEOTIDE SEQUENCE [LARGE SCALE GENOMIC DNA]</scope>
    <source>
        <strain evidence="5">JCM 3369</strain>
    </source>
</reference>
<dbReference type="Pfam" id="PF13193">
    <property type="entry name" value="AMP-binding_C"/>
    <property type="match status" value="1"/>
</dbReference>
<protein>
    <submittedName>
        <fullName evidence="4">Class I adenylate-forming enzyme family protein</fullName>
    </submittedName>
</protein>
<dbReference type="InterPro" id="IPR050237">
    <property type="entry name" value="ATP-dep_AMP-bd_enzyme"/>
</dbReference>
<dbReference type="PROSITE" id="PS00455">
    <property type="entry name" value="AMP_BINDING"/>
    <property type="match status" value="1"/>
</dbReference>
<dbReference type="InterPro" id="IPR045851">
    <property type="entry name" value="AMP-bd_C_sf"/>
</dbReference>
<dbReference type="Proteomes" id="UP001596380">
    <property type="component" value="Unassembled WGS sequence"/>
</dbReference>
<proteinExistence type="predicted"/>
<evidence type="ECO:0000256" key="1">
    <source>
        <dbReference type="SAM" id="MobiDB-lite"/>
    </source>
</evidence>
<dbReference type="Gene3D" id="3.30.300.30">
    <property type="match status" value="1"/>
</dbReference>
<dbReference type="InterPro" id="IPR020845">
    <property type="entry name" value="AMP-binding_CS"/>
</dbReference>
<dbReference type="InterPro" id="IPR025110">
    <property type="entry name" value="AMP-bd_C"/>
</dbReference>
<feature type="compositionally biased region" description="Low complexity" evidence="1">
    <location>
        <begin position="184"/>
        <end position="208"/>
    </location>
</feature>
<dbReference type="Pfam" id="PF00501">
    <property type="entry name" value="AMP-binding"/>
    <property type="match status" value="1"/>
</dbReference>
<organism evidence="4 5">
    <name type="scientific">Actinomadura yumaensis</name>
    <dbReference type="NCBI Taxonomy" id="111807"/>
    <lineage>
        <taxon>Bacteria</taxon>
        <taxon>Bacillati</taxon>
        <taxon>Actinomycetota</taxon>
        <taxon>Actinomycetes</taxon>
        <taxon>Streptosporangiales</taxon>
        <taxon>Thermomonosporaceae</taxon>
        <taxon>Actinomadura</taxon>
    </lineage>
</organism>
<comment type="caution">
    <text evidence="4">The sequence shown here is derived from an EMBL/GenBank/DDBJ whole genome shotgun (WGS) entry which is preliminary data.</text>
</comment>
<dbReference type="RefSeq" id="WP_378063808.1">
    <property type="nucleotide sequence ID" value="NZ_JBHSXS010000027.1"/>
</dbReference>
<dbReference type="Gene3D" id="2.30.38.10">
    <property type="entry name" value="Luciferase, Domain 3"/>
    <property type="match status" value="1"/>
</dbReference>
<dbReference type="PANTHER" id="PTHR43767:SF12">
    <property type="entry name" value="AMP-DEPENDENT SYNTHETASE AND LIGASE"/>
    <property type="match status" value="1"/>
</dbReference>
<evidence type="ECO:0000259" key="3">
    <source>
        <dbReference type="Pfam" id="PF13193"/>
    </source>
</evidence>
<evidence type="ECO:0000313" key="5">
    <source>
        <dbReference type="Proteomes" id="UP001596380"/>
    </source>
</evidence>
<gene>
    <name evidence="4" type="ORF">ACFQKB_32120</name>
</gene>
<keyword evidence="5" id="KW-1185">Reference proteome</keyword>
<name>A0ABW2CS03_9ACTN</name>
<accession>A0ABW2CS03</accession>
<feature type="domain" description="AMP-dependent synthetase/ligase" evidence="2">
    <location>
        <begin position="45"/>
        <end position="471"/>
    </location>
</feature>
<dbReference type="SUPFAM" id="SSF56801">
    <property type="entry name" value="Acetyl-CoA synthetase-like"/>
    <property type="match status" value="1"/>
</dbReference>
<evidence type="ECO:0000313" key="4">
    <source>
        <dbReference type="EMBL" id="MFC6884444.1"/>
    </source>
</evidence>
<evidence type="ECO:0000259" key="2">
    <source>
        <dbReference type="Pfam" id="PF00501"/>
    </source>
</evidence>
<dbReference type="EMBL" id="JBHSXS010000027">
    <property type="protein sequence ID" value="MFC6884444.1"/>
    <property type="molecule type" value="Genomic_DNA"/>
</dbReference>
<dbReference type="PANTHER" id="PTHR43767">
    <property type="entry name" value="LONG-CHAIN-FATTY-ACID--COA LIGASE"/>
    <property type="match status" value="1"/>
</dbReference>
<dbReference type="InterPro" id="IPR000873">
    <property type="entry name" value="AMP-dep_synth/lig_dom"/>
</dbReference>